<dbReference type="NCBIfam" id="TIGR03013">
    <property type="entry name" value="EpsB_2"/>
    <property type="match status" value="1"/>
</dbReference>
<feature type="transmembrane region" description="Helical" evidence="7">
    <location>
        <begin position="109"/>
        <end position="132"/>
    </location>
</feature>
<dbReference type="NCBIfam" id="TIGR03025">
    <property type="entry name" value="EPS_sugtrans"/>
    <property type="match status" value="1"/>
</dbReference>
<keyword evidence="3" id="KW-0808">Transferase</keyword>
<dbReference type="Pfam" id="PF02397">
    <property type="entry name" value="Bac_transf"/>
    <property type="match status" value="1"/>
</dbReference>
<dbReference type="InterPro" id="IPR036291">
    <property type="entry name" value="NAD(P)-bd_dom_sf"/>
</dbReference>
<dbReference type="Gene3D" id="3.40.50.720">
    <property type="entry name" value="NAD(P)-binding Rossmann-like Domain"/>
    <property type="match status" value="1"/>
</dbReference>
<protein>
    <submittedName>
        <fullName evidence="9">TIGR03013 family XrtA/PEP-CTERM system glycosyltransferase</fullName>
    </submittedName>
</protein>
<dbReference type="Pfam" id="PF13727">
    <property type="entry name" value="CoA_binding_3"/>
    <property type="match status" value="1"/>
</dbReference>
<dbReference type="PANTHER" id="PTHR30576">
    <property type="entry name" value="COLANIC BIOSYNTHESIS UDP-GLUCOSE LIPID CARRIER TRANSFERASE"/>
    <property type="match status" value="1"/>
</dbReference>
<comment type="subcellular location">
    <subcellularLocation>
        <location evidence="1">Membrane</location>
        <topology evidence="1">Multi-pass membrane protein</topology>
    </subcellularLocation>
</comment>
<feature type="transmembrane region" description="Helical" evidence="7">
    <location>
        <begin position="277"/>
        <end position="301"/>
    </location>
</feature>
<evidence type="ECO:0000256" key="4">
    <source>
        <dbReference type="ARBA" id="ARBA00022692"/>
    </source>
</evidence>
<keyword evidence="10" id="KW-1185">Reference proteome</keyword>
<dbReference type="SUPFAM" id="SSF51735">
    <property type="entry name" value="NAD(P)-binding Rossmann-fold domains"/>
    <property type="match status" value="1"/>
</dbReference>
<proteinExistence type="inferred from homology"/>
<organism evidence="9 10">
    <name type="scientific">Steroidobacter flavus</name>
    <dbReference type="NCBI Taxonomy" id="1842136"/>
    <lineage>
        <taxon>Bacteria</taxon>
        <taxon>Pseudomonadati</taxon>
        <taxon>Pseudomonadota</taxon>
        <taxon>Gammaproteobacteria</taxon>
        <taxon>Steroidobacterales</taxon>
        <taxon>Steroidobacteraceae</taxon>
        <taxon>Steroidobacter</taxon>
    </lineage>
</organism>
<keyword evidence="4 7" id="KW-0812">Transmembrane</keyword>
<comment type="similarity">
    <text evidence="2">Belongs to the bacterial sugar transferase family.</text>
</comment>
<feature type="domain" description="Bacterial sugar transferase" evidence="8">
    <location>
        <begin position="276"/>
        <end position="459"/>
    </location>
</feature>
<sequence>MAIRIFQHYWHLHLAVLAVIEGVIFFFAPYAAAYLRFNSQPLAEEMLGPMLPRGVVFAAVLFISMAAMGLYNSRQRSRLAGLIARVAASVFGGAMFITILFYLFPDLHIGRGALLISLVIAFGGSVIARIVFDTLVDEDLFKRRVLVYGSGRRGASIARLRRRSDRRGFVVVGYVPAEGDEGSEVPENEKLPTTVDLLTLCEKHRVDEIVVAMDDRRRRFPMDQLLECRLEGVDILELVSFLERETGKVRLDLLNPSWMIFSEGFGRGRIHDTLERAFDILASFALLVVAAPIMVVTALAIKIMEGPKASIFYRQVRVGQYGRPFRLLKFRSMREDAEKDGAQWAQKNDSRVTPIGAFTRLTRIDELPQILNVLRGEMSFVGPRPERPEFVGQLEERIPYYRERHTIKPGITGWAQLCYPYGSSEQDAIEKLQYDLFYVKNHSLLFYLAILVQTVEVIVWRKGAR</sequence>
<keyword evidence="6 7" id="KW-0472">Membrane</keyword>
<comment type="caution">
    <text evidence="9">The sequence shown here is derived from an EMBL/GenBank/DDBJ whole genome shotgun (WGS) entry which is preliminary data.</text>
</comment>
<evidence type="ECO:0000256" key="1">
    <source>
        <dbReference type="ARBA" id="ARBA00004141"/>
    </source>
</evidence>
<evidence type="ECO:0000256" key="5">
    <source>
        <dbReference type="ARBA" id="ARBA00022989"/>
    </source>
</evidence>
<evidence type="ECO:0000259" key="8">
    <source>
        <dbReference type="Pfam" id="PF02397"/>
    </source>
</evidence>
<keyword evidence="5 7" id="KW-1133">Transmembrane helix</keyword>
<evidence type="ECO:0000256" key="2">
    <source>
        <dbReference type="ARBA" id="ARBA00006464"/>
    </source>
</evidence>
<evidence type="ECO:0000256" key="7">
    <source>
        <dbReference type="SAM" id="Phobius"/>
    </source>
</evidence>
<dbReference type="EMBL" id="JBHSDU010000015">
    <property type="protein sequence ID" value="MFC4313332.1"/>
    <property type="molecule type" value="Genomic_DNA"/>
</dbReference>
<evidence type="ECO:0000313" key="10">
    <source>
        <dbReference type="Proteomes" id="UP001595904"/>
    </source>
</evidence>
<dbReference type="InterPro" id="IPR003362">
    <property type="entry name" value="Bact_transf"/>
</dbReference>
<name>A0ABV8T262_9GAMM</name>
<evidence type="ECO:0000256" key="6">
    <source>
        <dbReference type="ARBA" id="ARBA00023136"/>
    </source>
</evidence>
<feature type="transmembrane region" description="Helical" evidence="7">
    <location>
        <begin position="82"/>
        <end position="103"/>
    </location>
</feature>
<dbReference type="InterPro" id="IPR017464">
    <property type="entry name" value="Sugar_tfrase_EpsB_2"/>
</dbReference>
<dbReference type="PANTHER" id="PTHR30576:SF0">
    <property type="entry name" value="UNDECAPRENYL-PHOSPHATE N-ACETYLGALACTOSAMINYL 1-PHOSPHATE TRANSFERASE-RELATED"/>
    <property type="match status" value="1"/>
</dbReference>
<reference evidence="10" key="1">
    <citation type="journal article" date="2019" name="Int. J. Syst. Evol. Microbiol.">
        <title>The Global Catalogue of Microorganisms (GCM) 10K type strain sequencing project: providing services to taxonomists for standard genome sequencing and annotation.</title>
        <authorList>
            <consortium name="The Broad Institute Genomics Platform"/>
            <consortium name="The Broad Institute Genome Sequencing Center for Infectious Disease"/>
            <person name="Wu L."/>
            <person name="Ma J."/>
        </authorList>
    </citation>
    <scope>NUCLEOTIDE SEQUENCE [LARGE SCALE GENOMIC DNA]</scope>
    <source>
        <strain evidence="10">CGMCC 1.10759</strain>
    </source>
</reference>
<feature type="transmembrane region" description="Helical" evidence="7">
    <location>
        <begin position="51"/>
        <end position="70"/>
    </location>
</feature>
<accession>A0ABV8T262</accession>
<evidence type="ECO:0000256" key="3">
    <source>
        <dbReference type="ARBA" id="ARBA00022679"/>
    </source>
</evidence>
<evidence type="ECO:0000313" key="9">
    <source>
        <dbReference type="EMBL" id="MFC4313332.1"/>
    </source>
</evidence>
<dbReference type="RefSeq" id="WP_380603553.1">
    <property type="nucleotide sequence ID" value="NZ_JBHSDU010000015.1"/>
</dbReference>
<gene>
    <name evidence="9" type="ORF">ACFPN2_29905</name>
</gene>
<dbReference type="Proteomes" id="UP001595904">
    <property type="component" value="Unassembled WGS sequence"/>
</dbReference>
<dbReference type="InterPro" id="IPR017475">
    <property type="entry name" value="EPS_sugar_tfrase"/>
</dbReference>
<feature type="transmembrane region" description="Helical" evidence="7">
    <location>
        <begin position="12"/>
        <end position="31"/>
    </location>
</feature>